<proteinExistence type="predicted"/>
<accession>A0A1C6R7W7</accession>
<dbReference type="EMBL" id="FMHT01000002">
    <property type="protein sequence ID" value="SCL12974.1"/>
    <property type="molecule type" value="Genomic_DNA"/>
</dbReference>
<dbReference type="AlphaFoldDB" id="A0A1C6R7W7"/>
<keyword evidence="2" id="KW-1185">Reference proteome</keyword>
<evidence type="ECO:0000313" key="1">
    <source>
        <dbReference type="EMBL" id="SCL12974.1"/>
    </source>
</evidence>
<organism evidence="1 2">
    <name type="scientific">Micromonospora nigra</name>
    <dbReference type="NCBI Taxonomy" id="145857"/>
    <lineage>
        <taxon>Bacteria</taxon>
        <taxon>Bacillati</taxon>
        <taxon>Actinomycetota</taxon>
        <taxon>Actinomycetes</taxon>
        <taxon>Micromonosporales</taxon>
        <taxon>Micromonosporaceae</taxon>
        <taxon>Micromonospora</taxon>
    </lineage>
</organism>
<sequence>MQAATAWLALVEGAAGLDASRREALLSGIGGGEFVQAAQARLTARALVLGLDDRGLSARGPVMAVVWLDRGAYRVARFSSVSAEIDIWYAYTLGVRVAGEPAAPLRWHRAKVQLRWAAAEGDWRLVSDLVIEDGPDPGVPEPSAVDKADALTGIGQGWRLYATSLD</sequence>
<protein>
    <submittedName>
        <fullName evidence="1">Uncharacterized protein</fullName>
    </submittedName>
</protein>
<dbReference type="OrthoDB" id="9885706at2"/>
<reference evidence="1 2" key="1">
    <citation type="submission" date="2016-06" db="EMBL/GenBank/DDBJ databases">
        <authorList>
            <person name="Kjaerup R.B."/>
            <person name="Dalgaard T.S."/>
            <person name="Juul-Madsen H.R."/>
        </authorList>
    </citation>
    <scope>NUCLEOTIDE SEQUENCE [LARGE SCALE GENOMIC DNA]</scope>
    <source>
        <strain evidence="1 2">DSM 43818</strain>
    </source>
</reference>
<dbReference type="RefSeq" id="WP_091074703.1">
    <property type="nucleotide sequence ID" value="NZ_FMHT01000002.1"/>
</dbReference>
<dbReference type="STRING" id="145857.GA0070616_0085"/>
<name>A0A1C6R7W7_9ACTN</name>
<gene>
    <name evidence="1" type="ORF">GA0070616_0085</name>
</gene>
<dbReference type="Proteomes" id="UP000199699">
    <property type="component" value="Unassembled WGS sequence"/>
</dbReference>
<evidence type="ECO:0000313" key="2">
    <source>
        <dbReference type="Proteomes" id="UP000199699"/>
    </source>
</evidence>